<evidence type="ECO:0000256" key="8">
    <source>
        <dbReference type="RuleBase" id="RU361156"/>
    </source>
</evidence>
<evidence type="ECO:0000256" key="4">
    <source>
        <dbReference type="ARBA" id="ARBA00022729"/>
    </source>
</evidence>
<comment type="similarity">
    <text evidence="1 8">Belongs to the peptidase S10 family.</text>
</comment>
<keyword evidence="2 8" id="KW-0121">Carboxypeptidase</keyword>
<evidence type="ECO:0000256" key="3">
    <source>
        <dbReference type="ARBA" id="ARBA00022670"/>
    </source>
</evidence>
<dbReference type="Proteomes" id="UP000230069">
    <property type="component" value="Unassembled WGS sequence"/>
</dbReference>
<dbReference type="Gene3D" id="6.10.250.940">
    <property type="match status" value="1"/>
</dbReference>
<feature type="signal peptide" evidence="8">
    <location>
        <begin position="1"/>
        <end position="22"/>
    </location>
</feature>
<dbReference type="PRINTS" id="PR00724">
    <property type="entry name" value="CRBOXYPTASEC"/>
</dbReference>
<keyword evidence="7" id="KW-0325">Glycoprotein</keyword>
<dbReference type="InParanoid" id="A0A2G5DQZ9"/>
<keyword evidence="6" id="KW-1015">Disulfide bond</keyword>
<protein>
    <recommendedName>
        <fullName evidence="8">Carboxypeptidase</fullName>
        <ecNumber evidence="8">3.4.16.-</ecNumber>
    </recommendedName>
</protein>
<dbReference type="Gene3D" id="3.40.50.11320">
    <property type="match status" value="1"/>
</dbReference>
<proteinExistence type="inferred from homology"/>
<dbReference type="PANTHER" id="PTHR11802:SF32">
    <property type="entry name" value="SERINE CARBOXYPEPTIDASE-LIKE 29"/>
    <property type="match status" value="1"/>
</dbReference>
<keyword evidence="10" id="KW-1185">Reference proteome</keyword>
<dbReference type="GO" id="GO:0004185">
    <property type="term" value="F:serine-type carboxypeptidase activity"/>
    <property type="evidence" value="ECO:0007669"/>
    <property type="project" value="UniProtKB-UniRule"/>
</dbReference>
<accession>A0A2G5DQZ9</accession>
<dbReference type="InterPro" id="IPR001563">
    <property type="entry name" value="Peptidase_S10"/>
</dbReference>
<dbReference type="FunFam" id="3.40.50.11320:FF:000001">
    <property type="entry name" value="Carboxypeptidase"/>
    <property type="match status" value="1"/>
</dbReference>
<reference evidence="9 10" key="1">
    <citation type="submission" date="2017-09" db="EMBL/GenBank/DDBJ databases">
        <title>WGS assembly of Aquilegia coerulea Goldsmith.</title>
        <authorList>
            <person name="Hodges S."/>
            <person name="Kramer E."/>
            <person name="Nordborg M."/>
            <person name="Tomkins J."/>
            <person name="Borevitz J."/>
            <person name="Derieg N."/>
            <person name="Yan J."/>
            <person name="Mihaltcheva S."/>
            <person name="Hayes R.D."/>
            <person name="Rokhsar D."/>
        </authorList>
    </citation>
    <scope>NUCLEOTIDE SEQUENCE [LARGE SCALE GENOMIC DNA]</scope>
    <source>
        <strain evidence="10">cv. Goldsmith</strain>
    </source>
</reference>
<dbReference type="PANTHER" id="PTHR11802">
    <property type="entry name" value="SERINE PROTEASE FAMILY S10 SERINE CARBOXYPEPTIDASE"/>
    <property type="match status" value="1"/>
</dbReference>
<dbReference type="PROSITE" id="PS00131">
    <property type="entry name" value="CARBOXYPEPT_SER_SER"/>
    <property type="match status" value="1"/>
</dbReference>
<keyword evidence="4 8" id="KW-0732">Signal</keyword>
<dbReference type="SUPFAM" id="SSF53474">
    <property type="entry name" value="alpha/beta-Hydrolases"/>
    <property type="match status" value="1"/>
</dbReference>
<evidence type="ECO:0000256" key="2">
    <source>
        <dbReference type="ARBA" id="ARBA00022645"/>
    </source>
</evidence>
<dbReference type="AlphaFoldDB" id="A0A2G5DQZ9"/>
<dbReference type="EC" id="3.4.16.-" evidence="8"/>
<dbReference type="PROSITE" id="PS00560">
    <property type="entry name" value="CARBOXYPEPT_SER_HIS"/>
    <property type="match status" value="1"/>
</dbReference>
<dbReference type="InterPro" id="IPR029058">
    <property type="entry name" value="AB_hydrolase_fold"/>
</dbReference>
<name>A0A2G5DQZ9_AQUCA</name>
<feature type="chain" id="PRO_5013424742" description="Carboxypeptidase" evidence="8">
    <location>
        <begin position="23"/>
        <end position="465"/>
    </location>
</feature>
<dbReference type="OrthoDB" id="443318at2759"/>
<keyword evidence="5 8" id="KW-0378">Hydrolase</keyword>
<dbReference type="EMBL" id="KZ305033">
    <property type="protein sequence ID" value="PIA45951.1"/>
    <property type="molecule type" value="Genomic_DNA"/>
</dbReference>
<evidence type="ECO:0000313" key="10">
    <source>
        <dbReference type="Proteomes" id="UP000230069"/>
    </source>
</evidence>
<evidence type="ECO:0000256" key="5">
    <source>
        <dbReference type="ARBA" id="ARBA00022801"/>
    </source>
</evidence>
<dbReference type="FunFam" id="3.40.50.1820:FF:000579">
    <property type="entry name" value="Carboxypeptidase"/>
    <property type="match status" value="1"/>
</dbReference>
<dbReference type="GO" id="GO:0005773">
    <property type="term" value="C:vacuole"/>
    <property type="evidence" value="ECO:0007669"/>
    <property type="project" value="TreeGrafter"/>
</dbReference>
<evidence type="ECO:0000256" key="6">
    <source>
        <dbReference type="ARBA" id="ARBA00023157"/>
    </source>
</evidence>
<gene>
    <name evidence="9" type="ORF">AQUCO_01600299v1</name>
</gene>
<organism evidence="9 10">
    <name type="scientific">Aquilegia coerulea</name>
    <name type="common">Rocky mountain columbine</name>
    <dbReference type="NCBI Taxonomy" id="218851"/>
    <lineage>
        <taxon>Eukaryota</taxon>
        <taxon>Viridiplantae</taxon>
        <taxon>Streptophyta</taxon>
        <taxon>Embryophyta</taxon>
        <taxon>Tracheophyta</taxon>
        <taxon>Spermatophyta</taxon>
        <taxon>Magnoliopsida</taxon>
        <taxon>Ranunculales</taxon>
        <taxon>Ranunculaceae</taxon>
        <taxon>Thalictroideae</taxon>
        <taxon>Aquilegia</taxon>
    </lineage>
</organism>
<dbReference type="GO" id="GO:0006508">
    <property type="term" value="P:proteolysis"/>
    <property type="evidence" value="ECO:0007669"/>
    <property type="project" value="UniProtKB-KW"/>
</dbReference>
<evidence type="ECO:0000256" key="7">
    <source>
        <dbReference type="ARBA" id="ARBA00023180"/>
    </source>
</evidence>
<dbReference type="InterPro" id="IPR033124">
    <property type="entry name" value="Ser_caboxypep_his_AS"/>
</dbReference>
<evidence type="ECO:0000256" key="1">
    <source>
        <dbReference type="ARBA" id="ARBA00009431"/>
    </source>
</evidence>
<keyword evidence="3 8" id="KW-0645">Protease</keyword>
<sequence length="465" mass="52315">MKRWVLFLNLLCVLMNLQSGISNPIEQQEKDRVLELPGLFVNVSFAHYSGYVTVNQKSNRTLFYWFFEAVEQPSSKPIVLWLQGGPGCSSIALGQAEEIGPFHVNADGKSLYVNPYSWNQVANILFLDSPVGTGFSYTNDPSELLTNGDQRTADDSLVFLLKWFERFPQYKGRDFYITGESYAGHFIPQLAQAIVSYKWSAQERSINLKGYMVGNALTDDFNDHAGVSEFLWSTGLISDQTYKLRKIYCHHVSFLHSSDDCKKISDVVSIELGNIDIYSIYTPFCTRNVSDSDSLKTLKNIGSINEKYDPCTQQYSSIYFNLPTVQKALHVNPEAAPSKWEVCSRRSFNTWKDSATSVLNIYHKLIASGLRIWMFSGDTDTVIPVTSTRYNIDALGLPPASPWRPWYDDGQVGGWTQQYAGLNFVTVRGAGHKVPLIRPKLGLVLFKSFLSGSPMPSLSPRKSDS</sequence>
<dbReference type="Pfam" id="PF00450">
    <property type="entry name" value="Peptidase_S10"/>
    <property type="match status" value="1"/>
</dbReference>
<dbReference type="InterPro" id="IPR018202">
    <property type="entry name" value="Ser_caboxypep_ser_AS"/>
</dbReference>
<dbReference type="Gene3D" id="3.40.50.1820">
    <property type="entry name" value="alpha/beta hydrolase"/>
    <property type="match status" value="1"/>
</dbReference>
<evidence type="ECO:0000313" key="9">
    <source>
        <dbReference type="EMBL" id="PIA45951.1"/>
    </source>
</evidence>